<dbReference type="InterPro" id="IPR000515">
    <property type="entry name" value="MetI-like"/>
</dbReference>
<sequence length="317" mass="34633">MGAHTAVAPPHPGAGTSPGGAPAPHRPRRPRDDRKAAWLFLAPALLGFALFYAYPTVRGIYYSLTDYSLIATPDFVGGDNYSRLIGDEQFWNALQVTGYYVLVNIVSQTLLALVLATLMHRLTRSVALRAMLLVPWLVPNVTVGLLWMWLLDTNLGLVNHVLNSLGMGTTGFFTSPDWAMPSVAAVNTWAYTGYTALLLYAGMLQVPQYLYESASLDGAGEWRMLTRITLPLLRPVLSLVLVVSLIGSFQIFDTIAVTTKGGPVSATRVIYYYIYEQAFTNFHMGYASAVAVVLALILGVLTAVQMRLLRASRSDLA</sequence>
<dbReference type="InterPro" id="IPR051393">
    <property type="entry name" value="ABC_transporter_permease"/>
</dbReference>
<proteinExistence type="inferred from homology"/>
<feature type="transmembrane region" description="Helical" evidence="7">
    <location>
        <begin position="232"/>
        <end position="252"/>
    </location>
</feature>
<evidence type="ECO:0000256" key="3">
    <source>
        <dbReference type="ARBA" id="ARBA00022475"/>
    </source>
</evidence>
<dbReference type="EMBL" id="JAAGMQ010000581">
    <property type="protein sequence ID" value="NEC35282.1"/>
    <property type="molecule type" value="Genomic_DNA"/>
</dbReference>
<dbReference type="PROSITE" id="PS50928">
    <property type="entry name" value="ABC_TM1"/>
    <property type="match status" value="1"/>
</dbReference>
<protein>
    <submittedName>
        <fullName evidence="10">Sugar ABC transporter permease</fullName>
    </submittedName>
</protein>
<feature type="compositionally biased region" description="Low complexity" evidence="8">
    <location>
        <begin position="13"/>
        <end position="23"/>
    </location>
</feature>
<dbReference type="Pfam" id="PF00528">
    <property type="entry name" value="BPD_transp_1"/>
    <property type="match status" value="1"/>
</dbReference>
<accession>A0A6G3TF83</accession>
<dbReference type="SUPFAM" id="SSF160964">
    <property type="entry name" value="MalF N-terminal region-like"/>
    <property type="match status" value="1"/>
</dbReference>
<dbReference type="PANTHER" id="PTHR30193">
    <property type="entry name" value="ABC TRANSPORTER PERMEASE PROTEIN"/>
    <property type="match status" value="1"/>
</dbReference>
<feature type="transmembrane region" description="Helical" evidence="7">
    <location>
        <begin position="130"/>
        <end position="150"/>
    </location>
</feature>
<feature type="transmembrane region" description="Helical" evidence="7">
    <location>
        <begin position="36"/>
        <end position="54"/>
    </location>
</feature>
<dbReference type="GO" id="GO:0005886">
    <property type="term" value="C:plasma membrane"/>
    <property type="evidence" value="ECO:0007669"/>
    <property type="project" value="UniProtKB-SubCell"/>
</dbReference>
<evidence type="ECO:0000313" key="10">
    <source>
        <dbReference type="EMBL" id="NEC35282.1"/>
    </source>
</evidence>
<feature type="transmembrane region" description="Helical" evidence="7">
    <location>
        <begin position="284"/>
        <end position="304"/>
    </location>
</feature>
<evidence type="ECO:0000256" key="5">
    <source>
        <dbReference type="ARBA" id="ARBA00022989"/>
    </source>
</evidence>
<feature type="transmembrane region" description="Helical" evidence="7">
    <location>
        <begin position="189"/>
        <end position="211"/>
    </location>
</feature>
<feature type="transmembrane region" description="Helical" evidence="7">
    <location>
        <begin position="99"/>
        <end position="118"/>
    </location>
</feature>
<dbReference type="CDD" id="cd06261">
    <property type="entry name" value="TM_PBP2"/>
    <property type="match status" value="1"/>
</dbReference>
<dbReference type="GO" id="GO:0055085">
    <property type="term" value="P:transmembrane transport"/>
    <property type="evidence" value="ECO:0007669"/>
    <property type="project" value="InterPro"/>
</dbReference>
<keyword evidence="3" id="KW-1003">Cell membrane</keyword>
<name>A0A6G3TF83_9ACTN</name>
<keyword evidence="2 7" id="KW-0813">Transport</keyword>
<evidence type="ECO:0000313" key="11">
    <source>
        <dbReference type="Proteomes" id="UP000475666"/>
    </source>
</evidence>
<feature type="domain" description="ABC transmembrane type-1" evidence="9">
    <location>
        <begin position="90"/>
        <end position="305"/>
    </location>
</feature>
<dbReference type="AlphaFoldDB" id="A0A6G3TF83"/>
<comment type="caution">
    <text evidence="10">The sequence shown here is derived from an EMBL/GenBank/DDBJ whole genome shotgun (WGS) entry which is preliminary data.</text>
</comment>
<dbReference type="RefSeq" id="WP_164276015.1">
    <property type="nucleotide sequence ID" value="NZ_JAAGMQ010000581.1"/>
</dbReference>
<keyword evidence="4 7" id="KW-0812">Transmembrane</keyword>
<feature type="region of interest" description="Disordered" evidence="8">
    <location>
        <begin position="1"/>
        <end position="30"/>
    </location>
</feature>
<evidence type="ECO:0000256" key="8">
    <source>
        <dbReference type="SAM" id="MobiDB-lite"/>
    </source>
</evidence>
<comment type="subcellular location">
    <subcellularLocation>
        <location evidence="1 7">Cell membrane</location>
        <topology evidence="1 7">Multi-pass membrane protein</topology>
    </subcellularLocation>
</comment>
<dbReference type="SUPFAM" id="SSF161098">
    <property type="entry name" value="MetI-like"/>
    <property type="match status" value="1"/>
</dbReference>
<organism evidence="10 11">
    <name type="scientific">Streptomyces rubrogriseus</name>
    <dbReference type="NCBI Taxonomy" id="194673"/>
    <lineage>
        <taxon>Bacteria</taxon>
        <taxon>Bacillati</taxon>
        <taxon>Actinomycetota</taxon>
        <taxon>Actinomycetes</taxon>
        <taxon>Kitasatosporales</taxon>
        <taxon>Streptomycetaceae</taxon>
        <taxon>Streptomyces</taxon>
        <taxon>Streptomyces violaceoruber group</taxon>
    </lineage>
</organism>
<dbReference type="Gene3D" id="1.10.3720.10">
    <property type="entry name" value="MetI-like"/>
    <property type="match status" value="1"/>
</dbReference>
<evidence type="ECO:0000259" key="9">
    <source>
        <dbReference type="PROSITE" id="PS50928"/>
    </source>
</evidence>
<keyword evidence="6 7" id="KW-0472">Membrane</keyword>
<evidence type="ECO:0000256" key="2">
    <source>
        <dbReference type="ARBA" id="ARBA00022448"/>
    </source>
</evidence>
<evidence type="ECO:0000256" key="1">
    <source>
        <dbReference type="ARBA" id="ARBA00004651"/>
    </source>
</evidence>
<evidence type="ECO:0000256" key="7">
    <source>
        <dbReference type="RuleBase" id="RU363032"/>
    </source>
</evidence>
<evidence type="ECO:0000256" key="4">
    <source>
        <dbReference type="ARBA" id="ARBA00022692"/>
    </source>
</evidence>
<dbReference type="PANTHER" id="PTHR30193:SF41">
    <property type="entry name" value="DIACETYLCHITOBIOSE UPTAKE SYSTEM PERMEASE PROTEIN NGCF"/>
    <property type="match status" value="1"/>
</dbReference>
<reference evidence="10 11" key="1">
    <citation type="submission" date="2020-01" db="EMBL/GenBank/DDBJ databases">
        <title>Insect and environment-associated Actinomycetes.</title>
        <authorList>
            <person name="Currrie C."/>
            <person name="Chevrette M."/>
            <person name="Carlson C."/>
            <person name="Stubbendieck R."/>
            <person name="Wendt-Pienkowski E."/>
        </authorList>
    </citation>
    <scope>NUCLEOTIDE SEQUENCE [LARGE SCALE GENOMIC DNA]</scope>
    <source>
        <strain evidence="10 11">SID7739</strain>
    </source>
</reference>
<dbReference type="Proteomes" id="UP000475666">
    <property type="component" value="Unassembled WGS sequence"/>
</dbReference>
<dbReference type="InterPro" id="IPR035906">
    <property type="entry name" value="MetI-like_sf"/>
</dbReference>
<keyword evidence="5 7" id="KW-1133">Transmembrane helix</keyword>
<gene>
    <name evidence="10" type="ORF">G3I66_19240</name>
</gene>
<comment type="similarity">
    <text evidence="7">Belongs to the binding-protein-dependent transport system permease family.</text>
</comment>
<evidence type="ECO:0000256" key="6">
    <source>
        <dbReference type="ARBA" id="ARBA00023136"/>
    </source>
</evidence>